<proteinExistence type="predicted"/>
<accession>A0ACC7LRB8</accession>
<organism evidence="1 2">
    <name type="scientific">Pseudomonas caricapapayae</name>
    <dbReference type="NCBI Taxonomy" id="46678"/>
    <lineage>
        <taxon>Bacteria</taxon>
        <taxon>Pseudomonadati</taxon>
        <taxon>Pseudomonadota</taxon>
        <taxon>Gammaproteobacteria</taxon>
        <taxon>Pseudomonadales</taxon>
        <taxon>Pseudomonadaceae</taxon>
        <taxon>Pseudomonas</taxon>
    </lineage>
</organism>
<comment type="caution">
    <text evidence="1">The sequence shown here is derived from an EMBL/GenBank/DDBJ whole genome shotgun (WGS) entry which is preliminary data.</text>
</comment>
<protein>
    <submittedName>
        <fullName evidence="1">Uncharacterized protein</fullName>
    </submittedName>
</protein>
<evidence type="ECO:0000313" key="2">
    <source>
        <dbReference type="Proteomes" id="UP001615411"/>
    </source>
</evidence>
<reference evidence="1" key="1">
    <citation type="submission" date="2024-10" db="EMBL/GenBank/DDBJ databases">
        <title>Aeromonas and Pseudomonas from the Cagarras Archipelago, Rio de Janeiro, Brazil.</title>
        <authorList>
            <person name="Canellas A.L.B."/>
            <person name="Laport M.S."/>
        </authorList>
    </citation>
    <scope>NUCLEOTIDE SEQUENCE</scope>
    <source>
        <strain evidence="1">ACP-7</strain>
    </source>
</reference>
<dbReference type="EMBL" id="JBIUGF010000002">
    <property type="protein sequence ID" value="MFJ1336754.1"/>
    <property type="molecule type" value="Genomic_DNA"/>
</dbReference>
<dbReference type="Proteomes" id="UP001615411">
    <property type="component" value="Unassembled WGS sequence"/>
</dbReference>
<name>A0ACC7LRB8_9PSED</name>
<evidence type="ECO:0000313" key="1">
    <source>
        <dbReference type="EMBL" id="MFJ1336754.1"/>
    </source>
</evidence>
<gene>
    <name evidence="1" type="ORF">ACIKP7_01280</name>
</gene>
<sequence>MTYIAGGPGYAIPYRFLQNADIEAVLARQDGTLETLTPTQYTITGAGSQNGGTLTSTYAAGVLETPGASLTISRIMTAVQPTDLRNQGRYFAETHENVFDRLTMLIQQGFSGLSRALVRPLGKNYYDAGGRQIKNVADPTSPQDAATKQWSQQFIASILATGQGPINNAANVIYADPAGNIVTVQDASNVSDPLKGVSLFGRAVVSVPSIYALCQIGSYRADLKYSVASWQAAAPADRLRGGGDFVYIPTLAKSRHDGAYIISPTVPITSAVSSTPAFLAGTGETDPTGFGCLVRVWDGDVYVEQFGLFSDPTYSMNCKSFQAAINYAKATATNLWPKNVRFMDGDFRTTDPIVLTMPVGLTGRLPSFRGAGMFKSRIIKTTANKVGNAYGAAYDLDAAIIEIPRATGDIYVYATDIGDFLLEKLAQDYSGYGYYAKSSVLGNRTQMHIRYFDKPYETDDCWGSHQDFIWGLTNNYGPRILGGTFNTGHNLYSDGARLGGFSFRGLTYSDFGALACDGTGSQGTTPTIAYDFELSKGVTATCGVERHVGTVFNFTNADGAFIKTGRCYHMAPVGTFSYVIVGNSSNVSFGSFDWTSAVDNLSTTDKAKYGWATQNTLNSIDFGSTSYSPDLSKAFPRQLDGKFCGRTAVQRYSNVNGITTNTISLNNTTFKRAVYLGNTSRFKLQAGFAVDRTVDLAYEPMTAIGHATSGISTNSASPTDVGIWYQNGVASVARLQGYVDADGWLLVRASNSGNNRDYHFIFNSAPLM</sequence>
<keyword evidence="2" id="KW-1185">Reference proteome</keyword>